<dbReference type="RefSeq" id="WP_084370472.1">
    <property type="nucleotide sequence ID" value="NZ_FWYF01000001.1"/>
</dbReference>
<keyword evidence="4 8" id="KW-0479">Metal-binding</keyword>
<comment type="catalytic activity">
    <reaction evidence="8">
        <text>L-tyrosyl-[protein] + ATP = O-(5'-adenylyl)-L-tyrosyl-[protein] + diphosphate</text>
        <dbReference type="Rhea" id="RHEA:54288"/>
        <dbReference type="Rhea" id="RHEA-COMP:10136"/>
        <dbReference type="Rhea" id="RHEA-COMP:13846"/>
        <dbReference type="ChEBI" id="CHEBI:30616"/>
        <dbReference type="ChEBI" id="CHEBI:33019"/>
        <dbReference type="ChEBI" id="CHEBI:46858"/>
        <dbReference type="ChEBI" id="CHEBI:83624"/>
        <dbReference type="EC" id="2.7.7.108"/>
    </reaction>
</comment>
<gene>
    <name evidence="8" type="primary">ydiU</name>
    <name evidence="8" type="synonym">selO</name>
    <name evidence="9" type="ORF">SAMN04488029_0109</name>
</gene>
<dbReference type="Proteomes" id="UP000192472">
    <property type="component" value="Unassembled WGS sequence"/>
</dbReference>
<comment type="catalytic activity">
    <reaction evidence="8">
        <text>L-threonyl-[protein] + ATP = 3-O-(5'-adenylyl)-L-threonyl-[protein] + diphosphate</text>
        <dbReference type="Rhea" id="RHEA:54292"/>
        <dbReference type="Rhea" id="RHEA-COMP:11060"/>
        <dbReference type="Rhea" id="RHEA-COMP:13847"/>
        <dbReference type="ChEBI" id="CHEBI:30013"/>
        <dbReference type="ChEBI" id="CHEBI:30616"/>
        <dbReference type="ChEBI" id="CHEBI:33019"/>
        <dbReference type="ChEBI" id="CHEBI:138113"/>
        <dbReference type="EC" id="2.7.7.108"/>
    </reaction>
</comment>
<keyword evidence="6 8" id="KW-0067">ATP-binding</keyword>
<dbReference type="NCBIfam" id="NF000658">
    <property type="entry name" value="PRK00029.1"/>
    <property type="match status" value="1"/>
</dbReference>
<evidence type="ECO:0000313" key="10">
    <source>
        <dbReference type="Proteomes" id="UP000192472"/>
    </source>
</evidence>
<feature type="binding site" evidence="8">
    <location>
        <position position="254"/>
    </location>
    <ligand>
        <name>ATP</name>
        <dbReference type="ChEBI" id="CHEBI:30616"/>
    </ligand>
</feature>
<sequence length="472" mass="53885">MLELENSYRAELPSIFYDDQAPEPVANPKLICFNESLAESLNLTKEFSSPEFAKGILSGKQVLKHTNPIAQAYAGHQFGQFTMLGDGRAVLLGEQVVDGYRYDIQLKGSGVTKFSRRGDGRATLSSMLREYLMSEAMHHLGIKTTRSLAVAKTGDSVYREHVNEGAILTRIAKSHIRVGTFEYARFYTDQLETFTKYVIQRHDPELLGNDNYAIEFLKKVMSRQIDLIVDWMRVGFIHGVMNTDNMSIAGETIDYGPCAFMNAYHPKTIFSSIDRQGRYAYGNQPYMAHWNLSILANAMLPLIDHNEKEAIAQAESILHTFPEEYTKRFTSMMCQKLGFVYHEKSDQLLVEELLSILTKHSIDYTNFFVSMRYESIDEKLLADEAFIAWHKRWQKAFNRSENKQDGLALMDQSNPVIIPRNHLVEDALSDAVDGKMSTFINLMQKLSEPYTRQDMQHVPAGYDQSYQTFCGT</sequence>
<keyword evidence="5 8" id="KW-0547">Nucleotide-binding</keyword>
<dbReference type="GO" id="GO:0000287">
    <property type="term" value="F:magnesium ion binding"/>
    <property type="evidence" value="ECO:0007669"/>
    <property type="project" value="UniProtKB-UniRule"/>
</dbReference>
<dbReference type="InterPro" id="IPR003846">
    <property type="entry name" value="SelO"/>
</dbReference>
<comment type="similarity">
    <text evidence="1 8">Belongs to the SELO family.</text>
</comment>
<evidence type="ECO:0000256" key="7">
    <source>
        <dbReference type="ARBA" id="ARBA00022842"/>
    </source>
</evidence>
<comment type="catalytic activity">
    <reaction evidence="8">
        <text>L-histidyl-[protein] + UTP = N(tele)-(5'-uridylyl)-L-histidyl-[protein] + diphosphate</text>
        <dbReference type="Rhea" id="RHEA:83891"/>
        <dbReference type="Rhea" id="RHEA-COMP:9745"/>
        <dbReference type="Rhea" id="RHEA-COMP:20239"/>
        <dbReference type="ChEBI" id="CHEBI:29979"/>
        <dbReference type="ChEBI" id="CHEBI:33019"/>
        <dbReference type="ChEBI" id="CHEBI:46398"/>
        <dbReference type="ChEBI" id="CHEBI:233474"/>
    </reaction>
</comment>
<feature type="binding site" evidence="8">
    <location>
        <position position="254"/>
    </location>
    <ligand>
        <name>Mg(2+)</name>
        <dbReference type="ChEBI" id="CHEBI:18420"/>
    </ligand>
</feature>
<dbReference type="HAMAP" id="MF_00692">
    <property type="entry name" value="SelO"/>
    <property type="match status" value="1"/>
</dbReference>
<keyword evidence="3 8" id="KW-0548">Nucleotidyltransferase</keyword>
<proteinExistence type="inferred from homology"/>
<evidence type="ECO:0000256" key="3">
    <source>
        <dbReference type="ARBA" id="ARBA00022695"/>
    </source>
</evidence>
<feature type="binding site" evidence="8">
    <location>
        <position position="85"/>
    </location>
    <ligand>
        <name>ATP</name>
        <dbReference type="ChEBI" id="CHEBI:30616"/>
    </ligand>
</feature>
<comment type="catalytic activity">
    <reaction evidence="8">
        <text>L-tyrosyl-[protein] + UTP = O-(5'-uridylyl)-L-tyrosyl-[protein] + diphosphate</text>
        <dbReference type="Rhea" id="RHEA:83887"/>
        <dbReference type="Rhea" id="RHEA-COMP:10136"/>
        <dbReference type="Rhea" id="RHEA-COMP:20238"/>
        <dbReference type="ChEBI" id="CHEBI:33019"/>
        <dbReference type="ChEBI" id="CHEBI:46398"/>
        <dbReference type="ChEBI" id="CHEBI:46858"/>
        <dbReference type="ChEBI" id="CHEBI:90602"/>
    </reaction>
</comment>
<feature type="binding site" evidence="8">
    <location>
        <position position="120"/>
    </location>
    <ligand>
        <name>ATP</name>
        <dbReference type="ChEBI" id="CHEBI:30616"/>
    </ligand>
</feature>
<comment type="catalytic activity">
    <reaction evidence="8">
        <text>L-seryl-[protein] + ATP = 3-O-(5'-adenylyl)-L-seryl-[protein] + diphosphate</text>
        <dbReference type="Rhea" id="RHEA:58120"/>
        <dbReference type="Rhea" id="RHEA-COMP:9863"/>
        <dbReference type="Rhea" id="RHEA-COMP:15073"/>
        <dbReference type="ChEBI" id="CHEBI:29999"/>
        <dbReference type="ChEBI" id="CHEBI:30616"/>
        <dbReference type="ChEBI" id="CHEBI:33019"/>
        <dbReference type="ChEBI" id="CHEBI:142516"/>
        <dbReference type="EC" id="2.7.7.108"/>
    </reaction>
</comment>
<dbReference type="EC" id="2.7.7.108" evidence="8"/>
<feature type="binding site" evidence="8">
    <location>
        <position position="245"/>
    </location>
    <ligand>
        <name>Mg(2+)</name>
        <dbReference type="ChEBI" id="CHEBI:18420"/>
    </ligand>
</feature>
<dbReference type="PANTHER" id="PTHR32057:SF14">
    <property type="entry name" value="PROTEIN ADENYLYLTRANSFERASE SELO, MITOCHONDRIAL"/>
    <property type="match status" value="1"/>
</dbReference>
<dbReference type="STRING" id="692418.SAMN04488029_0109"/>
<dbReference type="OrthoDB" id="9773505at2"/>
<dbReference type="EC" id="2.7.7.-" evidence="8"/>
<protein>
    <recommendedName>
        <fullName evidence="8">Protein nucleotidyltransferase YdiU</fullName>
        <ecNumber evidence="8">2.7.7.-</ecNumber>
    </recommendedName>
    <alternativeName>
        <fullName evidence="8">Protein adenylyltransferase YdiU</fullName>
        <ecNumber evidence="8">2.7.7.108</ecNumber>
    </alternativeName>
    <alternativeName>
        <fullName evidence="8">Protein uridylyltransferase YdiU</fullName>
        <ecNumber evidence="8">2.7.7.-</ecNumber>
    </alternativeName>
</protein>
<keyword evidence="7 8" id="KW-0460">Magnesium</keyword>
<comment type="function">
    <text evidence="8">Nucleotidyltransferase involved in the post-translational modification of proteins. It can catalyze the addition of adenosine monophosphate (AMP) or uridine monophosphate (UMP) to a protein, resulting in modifications known as AMPylation and UMPylation.</text>
</comment>
<dbReference type="PANTHER" id="PTHR32057">
    <property type="entry name" value="PROTEIN ADENYLYLTRANSFERASE SELO, MITOCHONDRIAL"/>
    <property type="match status" value="1"/>
</dbReference>
<evidence type="ECO:0000256" key="2">
    <source>
        <dbReference type="ARBA" id="ARBA00022679"/>
    </source>
</evidence>
<evidence type="ECO:0000256" key="8">
    <source>
        <dbReference type="HAMAP-Rule" id="MF_00692"/>
    </source>
</evidence>
<feature type="binding site" evidence="8">
    <location>
        <position position="170"/>
    </location>
    <ligand>
        <name>ATP</name>
        <dbReference type="ChEBI" id="CHEBI:30616"/>
    </ligand>
</feature>
<feature type="active site" description="Proton acceptor" evidence="8">
    <location>
        <position position="244"/>
    </location>
</feature>
<evidence type="ECO:0000256" key="5">
    <source>
        <dbReference type="ARBA" id="ARBA00022741"/>
    </source>
</evidence>
<keyword evidence="2 8" id="KW-0808">Transferase</keyword>
<comment type="catalytic activity">
    <reaction evidence="8">
        <text>L-seryl-[protein] + UTP = O-(5'-uridylyl)-L-seryl-[protein] + diphosphate</text>
        <dbReference type="Rhea" id="RHEA:64604"/>
        <dbReference type="Rhea" id="RHEA-COMP:9863"/>
        <dbReference type="Rhea" id="RHEA-COMP:16635"/>
        <dbReference type="ChEBI" id="CHEBI:29999"/>
        <dbReference type="ChEBI" id="CHEBI:33019"/>
        <dbReference type="ChEBI" id="CHEBI:46398"/>
        <dbReference type="ChEBI" id="CHEBI:156051"/>
    </reaction>
</comment>
<evidence type="ECO:0000256" key="6">
    <source>
        <dbReference type="ARBA" id="ARBA00022840"/>
    </source>
</evidence>
<evidence type="ECO:0000256" key="1">
    <source>
        <dbReference type="ARBA" id="ARBA00009747"/>
    </source>
</evidence>
<dbReference type="AlphaFoldDB" id="A0A1W2G5Q0"/>
<dbReference type="GO" id="GO:0070733">
    <property type="term" value="F:AMPylase activity"/>
    <property type="evidence" value="ECO:0007669"/>
    <property type="project" value="UniProtKB-EC"/>
</dbReference>
<evidence type="ECO:0000313" key="9">
    <source>
        <dbReference type="EMBL" id="SMD31772.1"/>
    </source>
</evidence>
<dbReference type="GO" id="GO:0030145">
    <property type="term" value="F:manganese ion binding"/>
    <property type="evidence" value="ECO:0007669"/>
    <property type="project" value="UniProtKB-UniRule"/>
</dbReference>
<dbReference type="EMBL" id="FWYF01000001">
    <property type="protein sequence ID" value="SMD31772.1"/>
    <property type="molecule type" value="Genomic_DNA"/>
</dbReference>
<name>A0A1W2G5Q0_REIFA</name>
<feature type="binding site" evidence="8">
    <location>
        <position position="107"/>
    </location>
    <ligand>
        <name>ATP</name>
        <dbReference type="ChEBI" id="CHEBI:30616"/>
    </ligand>
</feature>
<dbReference type="Pfam" id="PF02696">
    <property type="entry name" value="SelO"/>
    <property type="match status" value="1"/>
</dbReference>
<organism evidence="9 10">
    <name type="scientific">Reichenbachiella faecimaris</name>
    <dbReference type="NCBI Taxonomy" id="692418"/>
    <lineage>
        <taxon>Bacteria</taxon>
        <taxon>Pseudomonadati</taxon>
        <taxon>Bacteroidota</taxon>
        <taxon>Cytophagia</taxon>
        <taxon>Cytophagales</taxon>
        <taxon>Reichenbachiellaceae</taxon>
        <taxon>Reichenbachiella</taxon>
    </lineage>
</organism>
<accession>A0A1W2G5Q0</accession>
<feature type="binding site" evidence="8">
    <location>
        <position position="119"/>
    </location>
    <ligand>
        <name>ATP</name>
        <dbReference type="ChEBI" id="CHEBI:30616"/>
    </ligand>
</feature>
<evidence type="ECO:0000256" key="4">
    <source>
        <dbReference type="ARBA" id="ARBA00022723"/>
    </source>
</evidence>
<reference evidence="9 10" key="1">
    <citation type="submission" date="2017-04" db="EMBL/GenBank/DDBJ databases">
        <authorList>
            <person name="Afonso C.L."/>
            <person name="Miller P.J."/>
            <person name="Scott M.A."/>
            <person name="Spackman E."/>
            <person name="Goraichik I."/>
            <person name="Dimitrov K.M."/>
            <person name="Suarez D.L."/>
            <person name="Swayne D.E."/>
        </authorList>
    </citation>
    <scope>NUCLEOTIDE SEQUENCE [LARGE SCALE GENOMIC DNA]</scope>
    <source>
        <strain evidence="9 10">DSM 26133</strain>
    </source>
</reference>
<feature type="binding site" evidence="8">
    <location>
        <position position="88"/>
    </location>
    <ligand>
        <name>ATP</name>
        <dbReference type="ChEBI" id="CHEBI:30616"/>
    </ligand>
</feature>
<comment type="cofactor">
    <cofactor evidence="8">
        <name>Mg(2+)</name>
        <dbReference type="ChEBI" id="CHEBI:18420"/>
    </cofactor>
    <cofactor evidence="8">
        <name>Mn(2+)</name>
        <dbReference type="ChEBI" id="CHEBI:29035"/>
    </cofactor>
</comment>
<feature type="binding site" evidence="8">
    <location>
        <position position="87"/>
    </location>
    <ligand>
        <name>ATP</name>
        <dbReference type="ChEBI" id="CHEBI:30616"/>
    </ligand>
</feature>
<feature type="binding site" evidence="8">
    <location>
        <position position="177"/>
    </location>
    <ligand>
        <name>ATP</name>
        <dbReference type="ChEBI" id="CHEBI:30616"/>
    </ligand>
</feature>
<dbReference type="GO" id="GO:0005524">
    <property type="term" value="F:ATP binding"/>
    <property type="evidence" value="ECO:0007669"/>
    <property type="project" value="UniProtKB-UniRule"/>
</dbReference>
<keyword evidence="8" id="KW-0464">Manganese</keyword>
<keyword evidence="10" id="KW-1185">Reference proteome</keyword>